<dbReference type="EMBL" id="VSRR010014189">
    <property type="protein sequence ID" value="MPC56714.1"/>
    <property type="molecule type" value="Genomic_DNA"/>
</dbReference>
<dbReference type="AlphaFoldDB" id="A0A5B7GJL6"/>
<organism evidence="1 2">
    <name type="scientific">Portunus trituberculatus</name>
    <name type="common">Swimming crab</name>
    <name type="synonym">Neptunus trituberculatus</name>
    <dbReference type="NCBI Taxonomy" id="210409"/>
    <lineage>
        <taxon>Eukaryota</taxon>
        <taxon>Metazoa</taxon>
        <taxon>Ecdysozoa</taxon>
        <taxon>Arthropoda</taxon>
        <taxon>Crustacea</taxon>
        <taxon>Multicrustacea</taxon>
        <taxon>Malacostraca</taxon>
        <taxon>Eumalacostraca</taxon>
        <taxon>Eucarida</taxon>
        <taxon>Decapoda</taxon>
        <taxon>Pleocyemata</taxon>
        <taxon>Brachyura</taxon>
        <taxon>Eubrachyura</taxon>
        <taxon>Portunoidea</taxon>
        <taxon>Portunidae</taxon>
        <taxon>Portuninae</taxon>
        <taxon>Portunus</taxon>
    </lineage>
</organism>
<evidence type="ECO:0000313" key="2">
    <source>
        <dbReference type="Proteomes" id="UP000324222"/>
    </source>
</evidence>
<sequence>MYKAKNSVIIITSTTTTTTTFTFLSPGFIFTDCWPFHTELLDGARWSLSKVESLSFEGAHCHSLGANTGYGALSQFGGSCTQLPPNHRTLNIPRRLSIKVGKEVRPMLQPSPPPPPTGASLKYTSENVRYMNQRLAERVVQRRQDRVVRR</sequence>
<reference evidence="1 2" key="1">
    <citation type="submission" date="2019-05" db="EMBL/GenBank/DDBJ databases">
        <title>Another draft genome of Portunus trituberculatus and its Hox gene families provides insights of decapod evolution.</title>
        <authorList>
            <person name="Jeong J.-H."/>
            <person name="Song I."/>
            <person name="Kim S."/>
            <person name="Choi T."/>
            <person name="Kim D."/>
            <person name="Ryu S."/>
            <person name="Kim W."/>
        </authorList>
    </citation>
    <scope>NUCLEOTIDE SEQUENCE [LARGE SCALE GENOMIC DNA]</scope>
    <source>
        <tissue evidence="1">Muscle</tissue>
    </source>
</reference>
<gene>
    <name evidence="1" type="ORF">E2C01_050679</name>
</gene>
<comment type="caution">
    <text evidence="1">The sequence shown here is derived from an EMBL/GenBank/DDBJ whole genome shotgun (WGS) entry which is preliminary data.</text>
</comment>
<protein>
    <submittedName>
        <fullName evidence="1">Uncharacterized protein</fullName>
    </submittedName>
</protein>
<name>A0A5B7GJL6_PORTR</name>
<keyword evidence="2" id="KW-1185">Reference proteome</keyword>
<accession>A0A5B7GJL6</accession>
<evidence type="ECO:0000313" key="1">
    <source>
        <dbReference type="EMBL" id="MPC56714.1"/>
    </source>
</evidence>
<proteinExistence type="predicted"/>
<dbReference type="Proteomes" id="UP000324222">
    <property type="component" value="Unassembled WGS sequence"/>
</dbReference>